<feature type="transmembrane region" description="Helical" evidence="1">
    <location>
        <begin position="217"/>
        <end position="243"/>
    </location>
</feature>
<keyword evidence="1" id="KW-1133">Transmembrane helix</keyword>
<proteinExistence type="predicted"/>
<feature type="transmembrane region" description="Helical" evidence="1">
    <location>
        <begin position="184"/>
        <end position="205"/>
    </location>
</feature>
<dbReference type="AlphaFoldDB" id="A0A5Y3W9S9"/>
<dbReference type="Proteomes" id="UP000839781">
    <property type="component" value="Unassembled WGS sequence"/>
</dbReference>
<sequence>MDSFIDDVLITSLLFVEFGRVVFTGLSVALLAVNLLMRALNRKNHPPAALYHFTTYGRMMSILGTGCVRGGNHGIVFTTANKKYRNRGSVRYRNHTQMHEDDNGARIIFKDKSVELFQSCSSRLLSVFTGISLYAELNDEFTSRRKGNIKLLKYRRRGTTLVVTDAAIIAAPTMERLYMSICGFLLSVPKTLATVLYIFTILFWADYFFSLMWFRLYWLPALLIYAFCFLVSVCFAKGIYLLFRHRIQLP</sequence>
<keyword evidence="1" id="KW-0812">Transmembrane</keyword>
<keyword evidence="1" id="KW-0472">Membrane</keyword>
<organism evidence="2">
    <name type="scientific">Salmonella diarizonae</name>
    <dbReference type="NCBI Taxonomy" id="59204"/>
    <lineage>
        <taxon>Bacteria</taxon>
        <taxon>Pseudomonadati</taxon>
        <taxon>Pseudomonadota</taxon>
        <taxon>Gammaproteobacteria</taxon>
        <taxon>Enterobacterales</taxon>
        <taxon>Enterobacteriaceae</taxon>
        <taxon>Salmonella</taxon>
    </lineage>
</organism>
<accession>A0A5Y3W9S9</accession>
<gene>
    <name evidence="2" type="ORF">DLB95_25815</name>
</gene>
<reference evidence="2" key="1">
    <citation type="submission" date="2018-05" db="EMBL/GenBank/DDBJ databases">
        <authorList>
            <person name="Ashton P.M."/>
            <person name="Dallman T."/>
            <person name="Nair S."/>
            <person name="De Pinna E."/>
            <person name="Peters T."/>
            <person name="Grant K."/>
        </authorList>
    </citation>
    <scope>NUCLEOTIDE SEQUENCE [LARGE SCALE GENOMIC DNA]</scope>
    <source>
        <strain evidence="2">474878</strain>
    </source>
</reference>
<protein>
    <submittedName>
        <fullName evidence="2">Uncharacterized protein</fullName>
    </submittedName>
</protein>
<feature type="transmembrane region" description="Helical" evidence="1">
    <location>
        <begin position="12"/>
        <end position="36"/>
    </location>
</feature>
<name>A0A5Y3W9S9_SALDZ</name>
<dbReference type="EMBL" id="AAIYJF010000034">
    <property type="protein sequence ID" value="ECJ4380531.1"/>
    <property type="molecule type" value="Genomic_DNA"/>
</dbReference>
<evidence type="ECO:0000256" key="1">
    <source>
        <dbReference type="SAM" id="Phobius"/>
    </source>
</evidence>
<evidence type="ECO:0000313" key="2">
    <source>
        <dbReference type="EMBL" id="ECJ4380531.1"/>
    </source>
</evidence>
<comment type="caution">
    <text evidence="2">The sequence shown here is derived from an EMBL/GenBank/DDBJ whole genome shotgun (WGS) entry which is preliminary data.</text>
</comment>